<sequence>MKCHNTRRGAAVKVIAISFGVILATSLLYLLQLSHLYNHREITMMNIQVHDNKGIATHKLSAADITPQVERKLKALYAFGGFCKVGNQKYPSAESLLADCAPRMAS</sequence>
<keyword evidence="1" id="KW-0812">Transmembrane</keyword>
<accession>A0A1E7ZAT6</accession>
<keyword evidence="1" id="KW-1133">Transmembrane helix</keyword>
<keyword evidence="3" id="KW-1185">Reference proteome</keyword>
<evidence type="ECO:0000256" key="1">
    <source>
        <dbReference type="SAM" id="Phobius"/>
    </source>
</evidence>
<evidence type="ECO:0000313" key="2">
    <source>
        <dbReference type="EMBL" id="OFC70544.1"/>
    </source>
</evidence>
<dbReference type="EMBL" id="MDHN01000028">
    <property type="protein sequence ID" value="OFC70544.1"/>
    <property type="molecule type" value="Genomic_DNA"/>
</dbReference>
<protein>
    <submittedName>
        <fullName evidence="2">Uncharacterized protein</fullName>
    </submittedName>
</protein>
<dbReference type="AlphaFoldDB" id="A0A1E7ZAT6"/>
<organism evidence="2 3">
    <name type="scientific">Alteromonas confluentis</name>
    <dbReference type="NCBI Taxonomy" id="1656094"/>
    <lineage>
        <taxon>Bacteria</taxon>
        <taxon>Pseudomonadati</taxon>
        <taxon>Pseudomonadota</taxon>
        <taxon>Gammaproteobacteria</taxon>
        <taxon>Alteromonadales</taxon>
        <taxon>Alteromonadaceae</taxon>
        <taxon>Alteromonas/Salinimonas group</taxon>
        <taxon>Alteromonas</taxon>
    </lineage>
</organism>
<keyword evidence="1" id="KW-0472">Membrane</keyword>
<gene>
    <name evidence="2" type="ORF">BFC18_12340</name>
</gene>
<comment type="caution">
    <text evidence="2">The sequence shown here is derived from an EMBL/GenBank/DDBJ whole genome shotgun (WGS) entry which is preliminary data.</text>
</comment>
<feature type="transmembrane region" description="Helical" evidence="1">
    <location>
        <begin position="12"/>
        <end position="31"/>
    </location>
</feature>
<evidence type="ECO:0000313" key="3">
    <source>
        <dbReference type="Proteomes" id="UP000175691"/>
    </source>
</evidence>
<proteinExistence type="predicted"/>
<reference evidence="2 3" key="1">
    <citation type="submission" date="2016-08" db="EMBL/GenBank/DDBJ databases">
        <authorList>
            <person name="Seilhamer J.J."/>
        </authorList>
    </citation>
    <scope>NUCLEOTIDE SEQUENCE [LARGE SCALE GENOMIC DNA]</scope>
    <source>
        <strain evidence="2 3">KCTC 42603</strain>
    </source>
</reference>
<name>A0A1E7ZAT6_9ALTE</name>
<dbReference type="Proteomes" id="UP000175691">
    <property type="component" value="Unassembled WGS sequence"/>
</dbReference>